<name>A0ABQ7KLV1_BRACM</name>
<comment type="caution">
    <text evidence="1">The sequence shown here is derived from an EMBL/GenBank/DDBJ whole genome shotgun (WGS) entry which is preliminary data.</text>
</comment>
<proteinExistence type="predicted"/>
<evidence type="ECO:0000313" key="1">
    <source>
        <dbReference type="EMBL" id="KAG5374501.1"/>
    </source>
</evidence>
<accession>A0ABQ7KLV1</accession>
<sequence length="63" mass="7369">MSDLSVFHHVMSRSPFTTTPPRRSLMVDETRQRWSQWLLCGGGKARHGGWRRQGEARMAAYFF</sequence>
<dbReference type="Proteomes" id="UP000823674">
    <property type="component" value="Unassembled WGS sequence"/>
</dbReference>
<organism evidence="1 2">
    <name type="scientific">Brassica rapa subsp. trilocularis</name>
    <dbReference type="NCBI Taxonomy" id="1813537"/>
    <lineage>
        <taxon>Eukaryota</taxon>
        <taxon>Viridiplantae</taxon>
        <taxon>Streptophyta</taxon>
        <taxon>Embryophyta</taxon>
        <taxon>Tracheophyta</taxon>
        <taxon>Spermatophyta</taxon>
        <taxon>Magnoliopsida</taxon>
        <taxon>eudicotyledons</taxon>
        <taxon>Gunneridae</taxon>
        <taxon>Pentapetalae</taxon>
        <taxon>rosids</taxon>
        <taxon>malvids</taxon>
        <taxon>Brassicales</taxon>
        <taxon>Brassicaceae</taxon>
        <taxon>Brassiceae</taxon>
        <taxon>Brassica</taxon>
    </lineage>
</organism>
<gene>
    <name evidence="1" type="primary">A09p060830.1_BraROA</name>
    <name evidence="1" type="ORF">IGI04_042181</name>
</gene>
<protein>
    <submittedName>
        <fullName evidence="1">Uncharacterized protein</fullName>
    </submittedName>
</protein>
<keyword evidence="2" id="KW-1185">Reference proteome</keyword>
<evidence type="ECO:0000313" key="2">
    <source>
        <dbReference type="Proteomes" id="UP000823674"/>
    </source>
</evidence>
<dbReference type="EMBL" id="JADBGQ010000015">
    <property type="protein sequence ID" value="KAG5374501.1"/>
    <property type="molecule type" value="Genomic_DNA"/>
</dbReference>
<reference evidence="1 2" key="1">
    <citation type="submission" date="2021-03" db="EMBL/GenBank/DDBJ databases">
        <authorList>
            <person name="King G.J."/>
            <person name="Bancroft I."/>
            <person name="Baten A."/>
            <person name="Bloomfield J."/>
            <person name="Borpatragohain P."/>
            <person name="He Z."/>
            <person name="Irish N."/>
            <person name="Irwin J."/>
            <person name="Liu K."/>
            <person name="Mauleon R.P."/>
            <person name="Moore J."/>
            <person name="Morris R."/>
            <person name="Ostergaard L."/>
            <person name="Wang B."/>
            <person name="Wells R."/>
        </authorList>
    </citation>
    <scope>NUCLEOTIDE SEQUENCE [LARGE SCALE GENOMIC DNA]</scope>
    <source>
        <strain evidence="1">R-o-18</strain>
        <tissue evidence="1">Leaf</tissue>
    </source>
</reference>